<sequence>MQPDKLLKLRCFHINPRAVAFYLKNGFTATATEEHFVVLQRSP</sequence>
<protein>
    <recommendedName>
        <fullName evidence="3">Acetyltransferase, GNAT family</fullName>
    </recommendedName>
</protein>
<reference evidence="1 2" key="1">
    <citation type="journal article" date="2017" name="Environ. Microbiol.">
        <title>Genomic and physiological analyses of 'Reinekea forsetii' reveal a versatile opportunistic lifestyle during spring algae blooms.</title>
        <authorList>
            <person name="Avci B."/>
            <person name="Hahnke R.L."/>
            <person name="Chafee M."/>
            <person name="Fischer T."/>
            <person name="Gruber-Vodicka H."/>
            <person name="Tegetmeyer H.E."/>
            <person name="Harder J."/>
            <person name="Fuchs B.M."/>
            <person name="Amann R.I."/>
            <person name="Teeling H."/>
        </authorList>
    </citation>
    <scope>NUCLEOTIDE SEQUENCE [LARGE SCALE GENOMIC DNA]</scope>
    <source>
        <strain evidence="1 2">Hel1_31_D35</strain>
    </source>
</reference>
<keyword evidence="2" id="KW-1185">Reference proteome</keyword>
<dbReference type="InterPro" id="IPR016181">
    <property type="entry name" value="Acyl_CoA_acyltransferase"/>
</dbReference>
<dbReference type="EMBL" id="CP011797">
    <property type="protein sequence ID" value="ATX75330.1"/>
    <property type="molecule type" value="Genomic_DNA"/>
</dbReference>
<evidence type="ECO:0000313" key="1">
    <source>
        <dbReference type="EMBL" id="ATX75330.1"/>
    </source>
</evidence>
<dbReference type="Gene3D" id="3.40.630.30">
    <property type="match status" value="1"/>
</dbReference>
<proteinExistence type="predicted"/>
<accession>A0A2K8KJY6</accession>
<organism evidence="1 2">
    <name type="scientific">Reinekea forsetii</name>
    <dbReference type="NCBI Taxonomy" id="1336806"/>
    <lineage>
        <taxon>Bacteria</taxon>
        <taxon>Pseudomonadati</taxon>
        <taxon>Pseudomonadota</taxon>
        <taxon>Gammaproteobacteria</taxon>
        <taxon>Oceanospirillales</taxon>
        <taxon>Saccharospirillaceae</taxon>
        <taxon>Reinekea</taxon>
    </lineage>
</organism>
<name>A0A2K8KJY6_9GAMM</name>
<evidence type="ECO:0008006" key="3">
    <source>
        <dbReference type="Google" id="ProtNLM"/>
    </source>
</evidence>
<gene>
    <name evidence="1" type="ORF">REIFOR_00153</name>
</gene>
<evidence type="ECO:0000313" key="2">
    <source>
        <dbReference type="Proteomes" id="UP000229757"/>
    </source>
</evidence>
<dbReference type="Proteomes" id="UP000229757">
    <property type="component" value="Chromosome"/>
</dbReference>
<dbReference type="SUPFAM" id="SSF55729">
    <property type="entry name" value="Acyl-CoA N-acyltransferases (Nat)"/>
    <property type="match status" value="1"/>
</dbReference>
<dbReference type="KEGG" id="rfo:REIFOR_00153"/>
<dbReference type="AlphaFoldDB" id="A0A2K8KJY6"/>